<evidence type="ECO:0000313" key="2">
    <source>
        <dbReference type="EMBL" id="EBS5461090.1"/>
    </source>
</evidence>
<dbReference type="EMBL" id="AAGVVM010000122">
    <property type="protein sequence ID" value="EBS5461090.1"/>
    <property type="molecule type" value="Genomic_DNA"/>
</dbReference>
<proteinExistence type="predicted"/>
<dbReference type="Gene3D" id="1.10.260.40">
    <property type="entry name" value="lambda repressor-like DNA-binding domains"/>
    <property type="match status" value="1"/>
</dbReference>
<dbReference type="InterPro" id="IPR010982">
    <property type="entry name" value="Lambda_DNA-bd_dom_sf"/>
</dbReference>
<organism evidence="2">
    <name type="scientific">Salmonella enteritidis</name>
    <dbReference type="NCBI Taxonomy" id="149539"/>
    <lineage>
        <taxon>Bacteria</taxon>
        <taxon>Pseudomonadati</taxon>
        <taxon>Pseudomonadota</taxon>
        <taxon>Gammaproteobacteria</taxon>
        <taxon>Enterobacterales</taxon>
        <taxon>Enterobacteriaceae</taxon>
        <taxon>Salmonella</taxon>
    </lineage>
</organism>
<dbReference type="SUPFAM" id="SSF47413">
    <property type="entry name" value="lambda repressor-like DNA-binding domains"/>
    <property type="match status" value="1"/>
</dbReference>
<dbReference type="GO" id="GO:0003677">
    <property type="term" value="F:DNA binding"/>
    <property type="evidence" value="ECO:0007669"/>
    <property type="project" value="InterPro"/>
</dbReference>
<dbReference type="AlphaFoldDB" id="A0A5V0BH40"/>
<reference evidence="2" key="1">
    <citation type="submission" date="2018-07" db="EMBL/GenBank/DDBJ databases">
        <authorList>
            <person name="Ashton P.M."/>
            <person name="Dallman T."/>
            <person name="Nair S."/>
            <person name="De Pinna E."/>
            <person name="Peters T."/>
            <person name="Grant K."/>
        </authorList>
    </citation>
    <scope>NUCLEOTIDE SEQUENCE</scope>
    <source>
        <strain evidence="2">245081</strain>
    </source>
</reference>
<name>A0A5V0BH40_SALEN</name>
<evidence type="ECO:0000256" key="1">
    <source>
        <dbReference type="SAM" id="MobiDB-lite"/>
    </source>
</evidence>
<sequence length="86" mass="9599">MNADLRVKLGAITSQRSIAQGLGVTPQAVNQWFAKSVIPARFVLKLSELVGWAITPHEVRPDLYPNKNDGLPDSLKRHRHTEQSEV</sequence>
<accession>A0A5V0BH40</accession>
<dbReference type="InterPro" id="IPR031856">
    <property type="entry name" value="YdaS_toxin-like"/>
</dbReference>
<gene>
    <name evidence="2" type="ORF">DUU06_26655</name>
</gene>
<dbReference type="Pfam" id="PF15943">
    <property type="entry name" value="YdaS_toxin"/>
    <property type="match status" value="1"/>
</dbReference>
<comment type="caution">
    <text evidence="2">The sequence shown here is derived from an EMBL/GenBank/DDBJ whole genome shotgun (WGS) entry which is preliminary data.</text>
</comment>
<feature type="region of interest" description="Disordered" evidence="1">
    <location>
        <begin position="63"/>
        <end position="86"/>
    </location>
</feature>
<protein>
    <submittedName>
        <fullName evidence="2">Cro/Cl family transcriptional regulator</fullName>
    </submittedName>
</protein>